<dbReference type="SUPFAM" id="SSF141868">
    <property type="entry name" value="EAL domain-like"/>
    <property type="match status" value="1"/>
</dbReference>
<dbReference type="InterPro" id="IPR035919">
    <property type="entry name" value="EAL_sf"/>
</dbReference>
<sequence length="261" mass="29179">MATWCTPQQTPPLVGTRAGGEVVAHHGAWVLYSVFQPIYAAGHAQPAAFEALIRAHDMHTGREVPLSELFHRPANRDDGVLLDRLCRLLHVLNFQRQSHDDTLLYLNLDAGYLQSLRPGLHGQFFSALQAEVPHDPAKIILEITETEIESRDVLAGIVDSFKQRGFRVAIDDFGARHSNFDRLWGLTPDIVKIDRELLLQAEINPRAGKIFPKLIDIIHDLAAQVVCEGIETPAQQALAVRCQADFLQGYLFARPDRTLQS</sequence>
<proteinExistence type="predicted"/>
<organism evidence="2 3">
    <name type="scientific">Rhodoferax saidenbachensis</name>
    <dbReference type="NCBI Taxonomy" id="1484693"/>
    <lineage>
        <taxon>Bacteria</taxon>
        <taxon>Pseudomonadati</taxon>
        <taxon>Pseudomonadota</taxon>
        <taxon>Betaproteobacteria</taxon>
        <taxon>Burkholderiales</taxon>
        <taxon>Comamonadaceae</taxon>
        <taxon>Rhodoferax</taxon>
    </lineage>
</organism>
<dbReference type="Pfam" id="PF00563">
    <property type="entry name" value="EAL"/>
    <property type="match status" value="1"/>
</dbReference>
<dbReference type="SMART" id="SM00052">
    <property type="entry name" value="EAL"/>
    <property type="match status" value="1"/>
</dbReference>
<gene>
    <name evidence="2" type="ORF">J2X15_002693</name>
</gene>
<dbReference type="RefSeq" id="WP_310343651.1">
    <property type="nucleotide sequence ID" value="NZ_JAVDXO010000006.1"/>
</dbReference>
<dbReference type="InterPro" id="IPR050706">
    <property type="entry name" value="Cyclic-di-GMP_PDE-like"/>
</dbReference>
<accession>A0ABU1ZR24</accession>
<name>A0ABU1ZR24_9BURK</name>
<dbReference type="PANTHER" id="PTHR33121:SF76">
    <property type="entry name" value="SIGNALING PROTEIN"/>
    <property type="match status" value="1"/>
</dbReference>
<reference evidence="2 3" key="1">
    <citation type="submission" date="2023-07" db="EMBL/GenBank/DDBJ databases">
        <title>Sorghum-associated microbial communities from plants grown in Nebraska, USA.</title>
        <authorList>
            <person name="Schachtman D."/>
        </authorList>
    </citation>
    <scope>NUCLEOTIDE SEQUENCE [LARGE SCALE GENOMIC DNA]</scope>
    <source>
        <strain evidence="2 3">BE308</strain>
    </source>
</reference>
<evidence type="ECO:0000313" key="2">
    <source>
        <dbReference type="EMBL" id="MDR7307406.1"/>
    </source>
</evidence>
<evidence type="ECO:0000259" key="1">
    <source>
        <dbReference type="PROSITE" id="PS50883"/>
    </source>
</evidence>
<evidence type="ECO:0000313" key="3">
    <source>
        <dbReference type="Proteomes" id="UP001268089"/>
    </source>
</evidence>
<keyword evidence="3" id="KW-1185">Reference proteome</keyword>
<dbReference type="PANTHER" id="PTHR33121">
    <property type="entry name" value="CYCLIC DI-GMP PHOSPHODIESTERASE PDEF"/>
    <property type="match status" value="1"/>
</dbReference>
<comment type="caution">
    <text evidence="2">The sequence shown here is derived from an EMBL/GenBank/DDBJ whole genome shotgun (WGS) entry which is preliminary data.</text>
</comment>
<dbReference type="PROSITE" id="PS50883">
    <property type="entry name" value="EAL"/>
    <property type="match status" value="1"/>
</dbReference>
<dbReference type="CDD" id="cd01948">
    <property type="entry name" value="EAL"/>
    <property type="match status" value="1"/>
</dbReference>
<dbReference type="Gene3D" id="3.20.20.450">
    <property type="entry name" value="EAL domain"/>
    <property type="match status" value="1"/>
</dbReference>
<dbReference type="EMBL" id="JAVDXO010000006">
    <property type="protein sequence ID" value="MDR7307406.1"/>
    <property type="molecule type" value="Genomic_DNA"/>
</dbReference>
<protein>
    <submittedName>
        <fullName evidence="2">EAL domain-containing protein (Putative c-di-GMP-specific phosphodiesterase class I)</fullName>
    </submittedName>
</protein>
<feature type="domain" description="EAL" evidence="1">
    <location>
        <begin position="12"/>
        <end position="261"/>
    </location>
</feature>
<dbReference type="Proteomes" id="UP001268089">
    <property type="component" value="Unassembled WGS sequence"/>
</dbReference>
<dbReference type="InterPro" id="IPR001633">
    <property type="entry name" value="EAL_dom"/>
</dbReference>